<feature type="domain" description="LTD" evidence="3">
    <location>
        <begin position="1111"/>
        <end position="1231"/>
    </location>
</feature>
<dbReference type="PANTHER" id="PTHR42834:SF1">
    <property type="entry name" value="ENDONUCLEASE_EXONUCLEASE_PHOSPHATASE FAMILY PROTEIN (AFU_ORTHOLOGUE AFUA_3G09210)"/>
    <property type="match status" value="1"/>
</dbReference>
<dbReference type="InterPro" id="IPR005135">
    <property type="entry name" value="Endo/exonuclease/phosphatase"/>
</dbReference>
<proteinExistence type="predicted"/>
<dbReference type="RefSeq" id="WP_110887506.1">
    <property type="nucleotide sequence ID" value="NZ_QJSX01000011.1"/>
</dbReference>
<dbReference type="PROSITE" id="PS51841">
    <property type="entry name" value="LTD"/>
    <property type="match status" value="1"/>
</dbReference>
<dbReference type="OrthoDB" id="9801679at2"/>
<dbReference type="AlphaFoldDB" id="A0A318S5F8"/>
<sequence>MKRTSLLSAALLITACSQNAQLPPDVQGHASVRVLALPAEVKSVTLDVVGSGGDAANVTRSIDLTLANGTATATVDGLPKGNYTFTARAFDGTDADKVVLYKASKTVAVTSNAGVDLRLNRVTSALTVNATGVIAKSNVVVAKVAGQEARLVVNGTTATGTVQGIPTSRALNVLVEGRELEANLALRQQGSATARLSEADGSVSVALTDVTAVAPATPTLTLDKTEVLSGGSVKLTVNAAQSGATDTLSKITVAWGDGTTTFRNVSGASATESFDKTYTGEGPQTITVTVDNTANLSNTASTSVRVIGTADVPVTVDIGAELVSVPFTISGVPAGTERVQAVITAPLGAQRVRPQALQGQYVVELVPRGGGVWGATLSLPRGFEYTLVTKATTGATTVESTSSTFATPASGDVAVSKTFEPRASADACPTPTATLRTIPAVQGSAAASSFVGQVVTIRGVVTADQQYTFDGSTRTNGIGGFYVQDASGDADSSTSDAIFVFTGNTRQNVQVGDFVQVTGSVAEFGTAPNTLTQLTGITAVAKCSSTVSIDATTITAPFNSLERYEGMLVRIPQTLTITETFQLGQFGEMSLSATGRQFNPTNFADTRANQAAVTADLLANRIKIDDANANSNPNPVPYIDRSSAQKLRRIGDTVNNLTGVLYFGNGSFKVQPTVAPTFVNTNPRTNAPESVLGNGDSAKLLKIAGANVLNYFNELNPTYNSALRGANNEIEFNRQKTKIVLGLKALDADVVTLMEMQNNGDLALNDLVSALNAAYGRTEYAAVQTGKIGTDAIKVAVIYKPGRVNLVSFAVDNNSVFSRPPIAATFQDKVTSGTFTVIANHFKSKGCGSATGLNADLSDGQGCWNQLRKEQATALLDFVTQIKTNTKDNDVLVMGDLNSYGAEDPINVLTSGGFESLNLRVPAEKRYSYVFDGFSGYLDHALSTASLSSQVTGITEWHANSDEPTVFDYQVEFRNTPGCVVDLPTTSNKCLGEDPFDGSIANRYSDHDSVLVGLNLTADQAPAPAAPTFNLNDAPSTVQSGQTYTATLNASSITLANGATISKLEADTGAGYQIVEASNGVYTITKANVTANFTLKVKVTDSNSQATEQTKAVTVNAPSTGASYVLISQVRTAGATASDEFVELYNPTSASVDLTGCSLVYRSAAGTSDVTLVSNINRSIGANKFLLFGGAGYVPNGVAADLAFTAGLSGTGGGVALKCNSLVVDSLGFGTATNAFVEGTAAPAPTTAESLLRTPIDKDTNNNSVDFVKVTPAPRNSSN</sequence>
<reference evidence="4 5" key="1">
    <citation type="submission" date="2018-06" db="EMBL/GenBank/DDBJ databases">
        <title>Genomic Encyclopedia of Type Strains, Phase IV (KMG-IV): sequencing the most valuable type-strain genomes for metagenomic binning, comparative biology and taxonomic classification.</title>
        <authorList>
            <person name="Goeker M."/>
        </authorList>
    </citation>
    <scope>NUCLEOTIDE SEQUENCE [LARGE SCALE GENOMIC DNA]</scope>
    <source>
        <strain evidence="4 5">DSM 18048</strain>
    </source>
</reference>
<dbReference type="InterPro" id="IPR001322">
    <property type="entry name" value="Lamin_tail_dom"/>
</dbReference>
<evidence type="ECO:0000256" key="2">
    <source>
        <dbReference type="SAM" id="SignalP"/>
    </source>
</evidence>
<feature type="chain" id="PRO_5016409263" description="LTD domain-containing protein" evidence="2">
    <location>
        <begin position="21"/>
        <end position="1279"/>
    </location>
</feature>
<dbReference type="CDD" id="cd04486">
    <property type="entry name" value="YhcR_OBF_like"/>
    <property type="match status" value="1"/>
</dbReference>
<keyword evidence="5" id="KW-1185">Reference proteome</keyword>
<evidence type="ECO:0000259" key="3">
    <source>
        <dbReference type="PROSITE" id="PS51841"/>
    </source>
</evidence>
<dbReference type="EMBL" id="QJSX01000011">
    <property type="protein sequence ID" value="PYE52933.1"/>
    <property type="molecule type" value="Genomic_DNA"/>
</dbReference>
<gene>
    <name evidence="4" type="ORF">DES52_111105</name>
</gene>
<dbReference type="InterPro" id="IPR036691">
    <property type="entry name" value="Endo/exonu/phosph_ase_sf"/>
</dbReference>
<dbReference type="CDD" id="cd10283">
    <property type="entry name" value="MnuA_DNase1-like"/>
    <property type="match status" value="1"/>
</dbReference>
<feature type="region of interest" description="Disordered" evidence="1">
    <location>
        <begin position="1255"/>
        <end position="1279"/>
    </location>
</feature>
<dbReference type="Gene3D" id="3.60.10.10">
    <property type="entry name" value="Endonuclease/exonuclease/phosphatase"/>
    <property type="match status" value="1"/>
</dbReference>
<dbReference type="PROSITE" id="PS51257">
    <property type="entry name" value="PROKAR_LIPOPROTEIN"/>
    <property type="match status" value="1"/>
</dbReference>
<evidence type="ECO:0000313" key="4">
    <source>
        <dbReference type="EMBL" id="PYE52933.1"/>
    </source>
</evidence>
<name>A0A318S5F8_9DEIO</name>
<organism evidence="4 5">
    <name type="scientific">Deinococcus yavapaiensis KR-236</name>
    <dbReference type="NCBI Taxonomy" id="694435"/>
    <lineage>
        <taxon>Bacteria</taxon>
        <taxon>Thermotogati</taxon>
        <taxon>Deinococcota</taxon>
        <taxon>Deinococci</taxon>
        <taxon>Deinococcales</taxon>
        <taxon>Deinococcaceae</taxon>
        <taxon>Deinococcus</taxon>
    </lineage>
</organism>
<protein>
    <recommendedName>
        <fullName evidence="3">LTD domain-containing protein</fullName>
    </recommendedName>
</protein>
<comment type="caution">
    <text evidence="4">The sequence shown here is derived from an EMBL/GenBank/DDBJ whole genome shotgun (WGS) entry which is preliminary data.</text>
</comment>
<dbReference type="GO" id="GO:0003824">
    <property type="term" value="F:catalytic activity"/>
    <property type="evidence" value="ECO:0007669"/>
    <property type="project" value="InterPro"/>
</dbReference>
<dbReference type="InterPro" id="IPR047971">
    <property type="entry name" value="ExeM-like"/>
</dbReference>
<dbReference type="Pfam" id="PF03372">
    <property type="entry name" value="Exo_endo_phos"/>
    <property type="match status" value="1"/>
</dbReference>
<accession>A0A318S5F8</accession>
<dbReference type="Proteomes" id="UP000248326">
    <property type="component" value="Unassembled WGS sequence"/>
</dbReference>
<evidence type="ECO:0000256" key="1">
    <source>
        <dbReference type="SAM" id="MobiDB-lite"/>
    </source>
</evidence>
<dbReference type="SUPFAM" id="SSF56219">
    <property type="entry name" value="DNase I-like"/>
    <property type="match status" value="1"/>
</dbReference>
<dbReference type="PANTHER" id="PTHR42834">
    <property type="entry name" value="ENDONUCLEASE/EXONUCLEASE/PHOSPHATASE FAMILY PROTEIN (AFU_ORTHOLOGUE AFUA_3G09210)"/>
    <property type="match status" value="1"/>
</dbReference>
<keyword evidence="2" id="KW-0732">Signal</keyword>
<evidence type="ECO:0000313" key="5">
    <source>
        <dbReference type="Proteomes" id="UP000248326"/>
    </source>
</evidence>
<dbReference type="NCBIfam" id="NF033681">
    <property type="entry name" value="ExeM_NucH_DNase"/>
    <property type="match status" value="1"/>
</dbReference>
<feature type="signal peptide" evidence="2">
    <location>
        <begin position="1"/>
        <end position="20"/>
    </location>
</feature>